<comment type="caution">
    <text evidence="5">The sequence shown here is derived from an EMBL/GenBank/DDBJ whole genome shotgun (WGS) entry which is preliminary data.</text>
</comment>
<accession>A0ABX9Y265</accession>
<dbReference type="Gene3D" id="2.60.40.10">
    <property type="entry name" value="Immunoglobulins"/>
    <property type="match status" value="1"/>
</dbReference>
<keyword evidence="1 3" id="KW-0732">Signal</keyword>
<evidence type="ECO:0000313" key="6">
    <source>
        <dbReference type="Proteomes" id="UP000274694"/>
    </source>
</evidence>
<keyword evidence="2" id="KW-1015">Disulfide bond</keyword>
<dbReference type="Gene3D" id="2.60.120.260">
    <property type="entry name" value="Galactose-binding domain-like"/>
    <property type="match status" value="1"/>
</dbReference>
<feature type="signal peptide" evidence="3">
    <location>
        <begin position="1"/>
        <end position="29"/>
    </location>
</feature>
<dbReference type="Gene3D" id="2.60.120.200">
    <property type="match status" value="1"/>
</dbReference>
<dbReference type="SMART" id="SM00560">
    <property type="entry name" value="LamGL"/>
    <property type="match status" value="1"/>
</dbReference>
<evidence type="ECO:0000313" key="5">
    <source>
        <dbReference type="EMBL" id="RQW89430.1"/>
    </source>
</evidence>
<dbReference type="NCBIfam" id="NF033679">
    <property type="entry name" value="DNRLRE_dom"/>
    <property type="match status" value="1"/>
</dbReference>
<feature type="chain" id="PRO_5045659904" description="LamG-like jellyroll fold domain-containing protein" evidence="3">
    <location>
        <begin position="30"/>
        <end position="1101"/>
    </location>
</feature>
<dbReference type="EMBL" id="QGTA01000233">
    <property type="protein sequence ID" value="RQW89430.1"/>
    <property type="molecule type" value="Genomic_DNA"/>
</dbReference>
<dbReference type="InterPro" id="IPR013783">
    <property type="entry name" value="Ig-like_fold"/>
</dbReference>
<keyword evidence="6" id="KW-1185">Reference proteome</keyword>
<protein>
    <recommendedName>
        <fullName evidence="4">LamG-like jellyroll fold domain-containing protein</fullName>
    </recommendedName>
</protein>
<dbReference type="Proteomes" id="UP000274694">
    <property type="component" value="Unassembled WGS sequence"/>
</dbReference>
<evidence type="ECO:0000256" key="1">
    <source>
        <dbReference type="ARBA" id="ARBA00022729"/>
    </source>
</evidence>
<reference evidence="5 6" key="1">
    <citation type="submission" date="2018-05" db="EMBL/GenBank/DDBJ databases">
        <title>Micromonospora from Atacama Desert.</title>
        <authorList>
            <person name="Carro L."/>
            <person name="Goodfellow M."/>
            <person name="Klenk H.-P."/>
        </authorList>
    </citation>
    <scope>NUCLEOTIDE SEQUENCE [LARGE SCALE GENOMIC DNA]</scope>
    <source>
        <strain evidence="5 6">LB41</strain>
    </source>
</reference>
<feature type="domain" description="LamG-like jellyroll fold" evidence="4">
    <location>
        <begin position="940"/>
        <end position="1093"/>
    </location>
</feature>
<evidence type="ECO:0000256" key="3">
    <source>
        <dbReference type="SAM" id="SignalP"/>
    </source>
</evidence>
<dbReference type="InterPro" id="IPR006558">
    <property type="entry name" value="LamG-like"/>
</dbReference>
<gene>
    <name evidence="5" type="ORF">DLJ60_22715</name>
</gene>
<evidence type="ECO:0000256" key="2">
    <source>
        <dbReference type="ARBA" id="ARBA00023157"/>
    </source>
</evidence>
<proteinExistence type="predicted"/>
<evidence type="ECO:0000259" key="4">
    <source>
        <dbReference type="SMART" id="SM00560"/>
    </source>
</evidence>
<dbReference type="InterPro" id="IPR013320">
    <property type="entry name" value="ConA-like_dom_sf"/>
</dbReference>
<organism evidence="5 6">
    <name type="scientific">Micromonospora chalcea</name>
    <dbReference type="NCBI Taxonomy" id="1874"/>
    <lineage>
        <taxon>Bacteria</taxon>
        <taxon>Bacillati</taxon>
        <taxon>Actinomycetota</taxon>
        <taxon>Actinomycetes</taxon>
        <taxon>Micromonosporales</taxon>
        <taxon>Micromonosporaceae</taxon>
        <taxon>Micromonospora</taxon>
    </lineage>
</organism>
<dbReference type="SUPFAM" id="SSF49899">
    <property type="entry name" value="Concanavalin A-like lectins/glucanases"/>
    <property type="match status" value="1"/>
</dbReference>
<dbReference type="Pfam" id="PF13385">
    <property type="entry name" value="Laminin_G_3"/>
    <property type="match status" value="1"/>
</dbReference>
<sequence length="1101" mass="114108">MITGGDVLRWRFSTRARVFAGRRASLVMAAVLAATSAGPVIFDQSAATAEAGSAAAASAQSGVLQAADEASAMRLAYRSRKPVLVSDATTEVSRSWAQPDGTVRAELSAAPVRARNAAGQWADLDLALQRRSDGSVAPRLDARGLWLSGARSADADALVAAGSGASRVALGWRGVLPEPTLDGTTATYAEVKPGVDLMVEARRSGFAYSFRVKTPAAAASVSSISLPWSVGAGAAAARSAVTAAGGAPLTVSQGEMWDARTLSSGEPQHRADVKVAAVATGGGVDLVMTPDPVFYQDPEVTYPVTIDPSVNLGPAFDGYVQDTIANTDKSGDTTLKLGYVVDANEGCPSGCKARTLMNFQRLGGLDGAQVISAELFLWNYHSYSCTPAGWESWLVSWADSSARWGNQPSWLERDGTSTGTKGYGGCADGWVSVSVKKSFQAAFDSVEQQWALIGLRASSESSSAGWKKFNSSEASAHTPYVTLVYNRTPNVPTGLKIDSCYSACSSPAVVRSGTPQLTATVSDPDGGTLRAEYAVFNSTKGTLMAKSGTAVTGVASGTARPWKVVPLSGKTLPDGVYFWRVRACDATTCSDTTGWLQFTVNTQDPSLPSVSATAYPPKDTGTWSGGPGQAGSFTFGPGSASDVSEYIYSVNQGNAVTVAAGAPQAEKLTANQQQVSSNLTGFTSGGYATIARSTARGHNSSDSLQITPTATGGTAGAPFTYATVGGDNGGLRLGMQPGKRYLVTGWIYVPASTGLTVTDWRGLAIVPIYMNAGSYTTLASNRPTATDTWQKLSIVVTVPSTATEAFVRLYNGMTPGSGKTVFWDDLSLREVTGTSTVESITPARDGLNVLQVQSRNAAGATSDPRIYEFLVTPSSNSWAWTFDDDPGKDAASVPAGFPAVYSGTADPHTRPGRIDVAAATLDGTGVFTTASPVLNTSAVSGFTVAAWVRIPDDTAIAAPHTAVAQNGVATSMFTLGYRTDRDVTGDGTPDPAWCFTVTTSDSATSGRTGACTGDYVAPGDWVSLVGSVDPTNGVITLYVNGPDAIGGTKATAAYAGGWSATGPLTLGGGSAGTERWLGDVDHVYASQYVWPDDQVLQFAVQ</sequence>
<name>A0ABX9Y265_MICCH</name>